<dbReference type="EMBL" id="QTSX02007142">
    <property type="protein sequence ID" value="KAJ9050705.1"/>
    <property type="molecule type" value="Genomic_DNA"/>
</dbReference>
<gene>
    <name evidence="1" type="ORF">DSO57_1012036</name>
</gene>
<protein>
    <submittedName>
        <fullName evidence="1">Uncharacterized protein</fullName>
    </submittedName>
</protein>
<evidence type="ECO:0000313" key="2">
    <source>
        <dbReference type="Proteomes" id="UP001165960"/>
    </source>
</evidence>
<evidence type="ECO:0000313" key="1">
    <source>
        <dbReference type="EMBL" id="KAJ9050705.1"/>
    </source>
</evidence>
<name>A0ACC2RKW8_9FUNG</name>
<sequence length="211" mass="24675">MQDGNQDMRFPGGIYSAHGNMTEYLNTPPHSPYLESMLYYPGRANSWDAGYASMYLQPPTVNMNPTYQSINPYQESYPESYQDFLRRSSFMARGLPRGRAVMLGSMLTRPYQCDHLGCGKMFKRSEHLKRHYRSIHTQDRPFICNHPNCNKRFSRSDNLTQHMRIHRSNNSPQQQPQQVQRGRPVIHSTELHLPKLQNMEPNYSFQQPSCN</sequence>
<comment type="caution">
    <text evidence="1">The sequence shown here is derived from an EMBL/GenBank/DDBJ whole genome shotgun (WGS) entry which is preliminary data.</text>
</comment>
<keyword evidence="2" id="KW-1185">Reference proteome</keyword>
<reference evidence="1" key="1">
    <citation type="submission" date="2022-04" db="EMBL/GenBank/DDBJ databases">
        <title>Genome of the entomopathogenic fungus Entomophthora muscae.</title>
        <authorList>
            <person name="Elya C."/>
            <person name="Lovett B.R."/>
            <person name="Lee E."/>
            <person name="Macias A.M."/>
            <person name="Hajek A.E."/>
            <person name="De Bivort B.L."/>
            <person name="Kasson M.T."/>
            <person name="De Fine Licht H.H."/>
            <person name="Stajich J.E."/>
        </authorList>
    </citation>
    <scope>NUCLEOTIDE SEQUENCE</scope>
    <source>
        <strain evidence="1">Berkeley</strain>
    </source>
</reference>
<accession>A0ACC2RKW8</accession>
<proteinExistence type="predicted"/>
<dbReference type="Proteomes" id="UP001165960">
    <property type="component" value="Unassembled WGS sequence"/>
</dbReference>
<organism evidence="1 2">
    <name type="scientific">Entomophthora muscae</name>
    <dbReference type="NCBI Taxonomy" id="34485"/>
    <lineage>
        <taxon>Eukaryota</taxon>
        <taxon>Fungi</taxon>
        <taxon>Fungi incertae sedis</taxon>
        <taxon>Zoopagomycota</taxon>
        <taxon>Entomophthoromycotina</taxon>
        <taxon>Entomophthoromycetes</taxon>
        <taxon>Entomophthorales</taxon>
        <taxon>Entomophthoraceae</taxon>
        <taxon>Entomophthora</taxon>
    </lineage>
</organism>